<dbReference type="AlphaFoldDB" id="A0A8D8NLN2"/>
<evidence type="ECO:0000313" key="1">
    <source>
        <dbReference type="EMBL" id="CAG6569842.1"/>
    </source>
</evidence>
<name>A0A8D8NLN2_CULPI</name>
<reference evidence="1" key="1">
    <citation type="submission" date="2021-05" db="EMBL/GenBank/DDBJ databases">
        <authorList>
            <person name="Alioto T."/>
            <person name="Alioto T."/>
            <person name="Gomez Garrido J."/>
        </authorList>
    </citation>
    <scope>NUCLEOTIDE SEQUENCE</scope>
</reference>
<organism evidence="1">
    <name type="scientific">Culex pipiens</name>
    <name type="common">House mosquito</name>
    <dbReference type="NCBI Taxonomy" id="7175"/>
    <lineage>
        <taxon>Eukaryota</taxon>
        <taxon>Metazoa</taxon>
        <taxon>Ecdysozoa</taxon>
        <taxon>Arthropoda</taxon>
        <taxon>Hexapoda</taxon>
        <taxon>Insecta</taxon>
        <taxon>Pterygota</taxon>
        <taxon>Neoptera</taxon>
        <taxon>Endopterygota</taxon>
        <taxon>Diptera</taxon>
        <taxon>Nematocera</taxon>
        <taxon>Culicoidea</taxon>
        <taxon>Culicidae</taxon>
        <taxon>Culicinae</taxon>
        <taxon>Culicini</taxon>
        <taxon>Culex</taxon>
        <taxon>Culex</taxon>
    </lineage>
</organism>
<dbReference type="EMBL" id="HBUE01177015">
    <property type="protein sequence ID" value="CAG6518310.1"/>
    <property type="molecule type" value="Transcribed_RNA"/>
</dbReference>
<dbReference type="EMBL" id="HBUE01282533">
    <property type="protein sequence ID" value="CAG6569842.1"/>
    <property type="molecule type" value="Transcribed_RNA"/>
</dbReference>
<accession>A0A8D8NLN2</accession>
<sequence>MTFRNGFPGSVTIRNVKYNKSLKYFPVISSAQLSRRLDFSLGHFSTNSHSRTRRSPRRRRARVSGRCRCGRLSWWCSGWASTYQAYQADRTGCWSTLSP</sequence>
<proteinExistence type="predicted"/>
<protein>
    <submittedName>
        <fullName evidence="1">(northern house mosquito) hypothetical protein</fullName>
    </submittedName>
</protein>